<dbReference type="PANTHER" id="PTHR30346">
    <property type="entry name" value="TRANSCRIPTIONAL DUAL REGULATOR HCAR-RELATED"/>
    <property type="match status" value="1"/>
</dbReference>
<evidence type="ECO:0000256" key="2">
    <source>
        <dbReference type="ARBA" id="ARBA00023015"/>
    </source>
</evidence>
<evidence type="ECO:0000256" key="4">
    <source>
        <dbReference type="ARBA" id="ARBA00023163"/>
    </source>
</evidence>
<dbReference type="PROSITE" id="PS50931">
    <property type="entry name" value="HTH_LYSR"/>
    <property type="match status" value="1"/>
</dbReference>
<reference evidence="7" key="1">
    <citation type="journal article" date="2019" name="Int. J. Syst. Evol. Microbiol.">
        <title>The Global Catalogue of Microorganisms (GCM) 10K type strain sequencing project: providing services to taxonomists for standard genome sequencing and annotation.</title>
        <authorList>
            <consortium name="The Broad Institute Genomics Platform"/>
            <consortium name="The Broad Institute Genome Sequencing Center for Infectious Disease"/>
            <person name="Wu L."/>
            <person name="Ma J."/>
        </authorList>
    </citation>
    <scope>NUCLEOTIDE SEQUENCE [LARGE SCALE GENOMIC DNA]</scope>
    <source>
        <strain evidence="7">JCM 10425</strain>
    </source>
</reference>
<dbReference type="InterPro" id="IPR036388">
    <property type="entry name" value="WH-like_DNA-bd_sf"/>
</dbReference>
<evidence type="ECO:0000313" key="6">
    <source>
        <dbReference type="EMBL" id="GAA0274549.1"/>
    </source>
</evidence>
<gene>
    <name evidence="6" type="ORF">GCM10009539_72820</name>
</gene>
<evidence type="ECO:0000259" key="5">
    <source>
        <dbReference type="PROSITE" id="PS50931"/>
    </source>
</evidence>
<proteinExistence type="inferred from homology"/>
<dbReference type="Proteomes" id="UP001500967">
    <property type="component" value="Unassembled WGS sequence"/>
</dbReference>
<organism evidence="6 7">
    <name type="scientific">Cryptosporangium japonicum</name>
    <dbReference type="NCBI Taxonomy" id="80872"/>
    <lineage>
        <taxon>Bacteria</taxon>
        <taxon>Bacillati</taxon>
        <taxon>Actinomycetota</taxon>
        <taxon>Actinomycetes</taxon>
        <taxon>Cryptosporangiales</taxon>
        <taxon>Cryptosporangiaceae</taxon>
        <taxon>Cryptosporangium</taxon>
    </lineage>
</organism>
<dbReference type="InterPro" id="IPR005119">
    <property type="entry name" value="LysR_subst-bd"/>
</dbReference>
<dbReference type="Pfam" id="PF00126">
    <property type="entry name" value="HTH_1"/>
    <property type="match status" value="1"/>
</dbReference>
<protein>
    <submittedName>
        <fullName evidence="6">LysR family transcriptional regulator</fullName>
    </submittedName>
</protein>
<evidence type="ECO:0000256" key="1">
    <source>
        <dbReference type="ARBA" id="ARBA00009437"/>
    </source>
</evidence>
<dbReference type="EMBL" id="BAAAGX010000033">
    <property type="protein sequence ID" value="GAA0274549.1"/>
    <property type="molecule type" value="Genomic_DNA"/>
</dbReference>
<comment type="caution">
    <text evidence="6">The sequence shown here is derived from an EMBL/GenBank/DDBJ whole genome shotgun (WGS) entry which is preliminary data.</text>
</comment>
<comment type="similarity">
    <text evidence="1">Belongs to the LysR transcriptional regulatory family.</text>
</comment>
<evidence type="ECO:0000256" key="3">
    <source>
        <dbReference type="ARBA" id="ARBA00023125"/>
    </source>
</evidence>
<dbReference type="InterPro" id="IPR036390">
    <property type="entry name" value="WH_DNA-bd_sf"/>
</dbReference>
<keyword evidence="2" id="KW-0805">Transcription regulation</keyword>
<dbReference type="Gene3D" id="3.40.190.10">
    <property type="entry name" value="Periplasmic binding protein-like II"/>
    <property type="match status" value="2"/>
</dbReference>
<name>A0ABP3ERG4_9ACTN</name>
<dbReference type="InterPro" id="IPR000847">
    <property type="entry name" value="LysR_HTH_N"/>
</dbReference>
<dbReference type="Pfam" id="PF03466">
    <property type="entry name" value="LysR_substrate"/>
    <property type="match status" value="1"/>
</dbReference>
<evidence type="ECO:0000313" key="7">
    <source>
        <dbReference type="Proteomes" id="UP001500967"/>
    </source>
</evidence>
<dbReference type="PANTHER" id="PTHR30346:SF29">
    <property type="entry name" value="LYSR SUBSTRATE-BINDING"/>
    <property type="match status" value="1"/>
</dbReference>
<feature type="domain" description="HTH lysR-type" evidence="5">
    <location>
        <begin position="24"/>
        <end position="79"/>
    </location>
</feature>
<sequence>MIRRSHISFSNVASWGSVFYRRAMDLRHLRSFATVARTGSFTAAAAELGFTQSAISQHVAALETDLGRRLLHRRPVRLTAEGTRLMTHAQHLLLRADVARQEILRQNEHRPVTVAATPLAAGDHLIDALGAVDLVELVLAPADEAVSRLATGTADAAAVDGVTAPNGPLALTEPGVLTRALIAETRLEVLLTADHPLADADGLDLDSMRDARWIDAPDLRCDVPGTAAPSVTGRLRYRGTDLGLLARLVARGHGLALLPRGLAPDTPGVARVPMVHPDVVHRTELLVPRGRAEYLGALLAGLSRGGLPGG</sequence>
<keyword evidence="7" id="KW-1185">Reference proteome</keyword>
<dbReference type="Gene3D" id="1.10.10.10">
    <property type="entry name" value="Winged helix-like DNA-binding domain superfamily/Winged helix DNA-binding domain"/>
    <property type="match status" value="1"/>
</dbReference>
<dbReference type="SUPFAM" id="SSF46785">
    <property type="entry name" value="Winged helix' DNA-binding domain"/>
    <property type="match status" value="1"/>
</dbReference>
<keyword evidence="4" id="KW-0804">Transcription</keyword>
<dbReference type="PRINTS" id="PR00039">
    <property type="entry name" value="HTHLYSR"/>
</dbReference>
<accession>A0ABP3ERG4</accession>
<dbReference type="SUPFAM" id="SSF53850">
    <property type="entry name" value="Periplasmic binding protein-like II"/>
    <property type="match status" value="1"/>
</dbReference>
<keyword evidence="3" id="KW-0238">DNA-binding</keyword>